<comment type="caution">
    <text evidence="5">The sequence shown here is derived from an EMBL/GenBank/DDBJ whole genome shotgun (WGS) entry which is preliminary data.</text>
</comment>
<dbReference type="InterPro" id="IPR036388">
    <property type="entry name" value="WH-like_DNA-bd_sf"/>
</dbReference>
<evidence type="ECO:0000313" key="6">
    <source>
        <dbReference type="Proteomes" id="UP000297693"/>
    </source>
</evidence>
<evidence type="ECO:0000256" key="3">
    <source>
        <dbReference type="ARBA" id="ARBA00023163"/>
    </source>
</evidence>
<sequence length="189" mass="21863">MSEDIRKLLDECSLAKESAWKSFIDKFHKLISGTVAHYVPEAEIADTVQLVYIRITHNSFALLRRFKGDSYPAFIIYLSEIAKNVSLSQTRVLRRIDFREGIGLDATIDILDERAIPENVYFELEEQNEIYKYIAKLDEPSREILVLRLRGHKFKDIAEILEVPLGTVLARANRAKEKLKKIVQKEINT</sequence>
<dbReference type="InterPro" id="IPR013249">
    <property type="entry name" value="RNA_pol_sigma70_r4_t2"/>
</dbReference>
<dbReference type="RefSeq" id="WP_135623362.1">
    <property type="nucleotide sequence ID" value="NZ_RQGD01000023.1"/>
</dbReference>
<dbReference type="PANTHER" id="PTHR43133:SF51">
    <property type="entry name" value="RNA POLYMERASE SIGMA FACTOR"/>
    <property type="match status" value="1"/>
</dbReference>
<dbReference type="InterPro" id="IPR014284">
    <property type="entry name" value="RNA_pol_sigma-70_dom"/>
</dbReference>
<dbReference type="Proteomes" id="UP000297693">
    <property type="component" value="Unassembled WGS sequence"/>
</dbReference>
<reference evidence="5" key="1">
    <citation type="journal article" date="2019" name="PLoS Negl. Trop. Dis.">
        <title>Revisiting the worldwide diversity of Leptospira species in the environment.</title>
        <authorList>
            <person name="Vincent A.T."/>
            <person name="Schiettekatte O."/>
            <person name="Bourhy P."/>
            <person name="Veyrier F.J."/>
            <person name="Picardeau M."/>
        </authorList>
    </citation>
    <scope>NUCLEOTIDE SEQUENCE [LARGE SCALE GENOMIC DNA]</scope>
    <source>
        <strain evidence="5">201702476</strain>
    </source>
</reference>
<keyword evidence="2" id="KW-0731">Sigma factor</keyword>
<gene>
    <name evidence="5" type="ORF">EHQ58_07970</name>
</gene>
<feature type="domain" description="RNA polymerase sigma factor 70 region 4 type 2" evidence="4">
    <location>
        <begin position="128"/>
        <end position="179"/>
    </location>
</feature>
<dbReference type="Gene3D" id="1.10.1740.10">
    <property type="match status" value="1"/>
</dbReference>
<dbReference type="GO" id="GO:0016987">
    <property type="term" value="F:sigma factor activity"/>
    <property type="evidence" value="ECO:0007669"/>
    <property type="project" value="UniProtKB-KW"/>
</dbReference>
<keyword evidence="3" id="KW-0804">Transcription</keyword>
<keyword evidence="6" id="KW-1185">Reference proteome</keyword>
<name>A0A4R9K1T3_9LEPT</name>
<dbReference type="GO" id="GO:0006352">
    <property type="term" value="P:DNA-templated transcription initiation"/>
    <property type="evidence" value="ECO:0007669"/>
    <property type="project" value="InterPro"/>
</dbReference>
<dbReference type="EMBL" id="RQGD01000023">
    <property type="protein sequence ID" value="TGL59673.1"/>
    <property type="molecule type" value="Genomic_DNA"/>
</dbReference>
<dbReference type="InterPro" id="IPR039425">
    <property type="entry name" value="RNA_pol_sigma-70-like"/>
</dbReference>
<dbReference type="GO" id="GO:0003677">
    <property type="term" value="F:DNA binding"/>
    <property type="evidence" value="ECO:0007669"/>
    <property type="project" value="InterPro"/>
</dbReference>
<dbReference type="SUPFAM" id="SSF88659">
    <property type="entry name" value="Sigma3 and sigma4 domains of RNA polymerase sigma factors"/>
    <property type="match status" value="1"/>
</dbReference>
<dbReference type="OrthoDB" id="9782703at2"/>
<dbReference type="Pfam" id="PF08281">
    <property type="entry name" value="Sigma70_r4_2"/>
    <property type="match status" value="1"/>
</dbReference>
<evidence type="ECO:0000313" key="5">
    <source>
        <dbReference type="EMBL" id="TGL59673.1"/>
    </source>
</evidence>
<dbReference type="NCBIfam" id="TIGR02937">
    <property type="entry name" value="sigma70-ECF"/>
    <property type="match status" value="1"/>
</dbReference>
<dbReference type="Gene3D" id="1.10.10.10">
    <property type="entry name" value="Winged helix-like DNA-binding domain superfamily/Winged helix DNA-binding domain"/>
    <property type="match status" value="1"/>
</dbReference>
<keyword evidence="1" id="KW-0805">Transcription regulation</keyword>
<dbReference type="PANTHER" id="PTHR43133">
    <property type="entry name" value="RNA POLYMERASE ECF-TYPE SIGMA FACTO"/>
    <property type="match status" value="1"/>
</dbReference>
<organism evidence="5 6">
    <name type="scientific">Leptospira ognonensis</name>
    <dbReference type="NCBI Taxonomy" id="2484945"/>
    <lineage>
        <taxon>Bacteria</taxon>
        <taxon>Pseudomonadati</taxon>
        <taxon>Spirochaetota</taxon>
        <taxon>Spirochaetia</taxon>
        <taxon>Leptospirales</taxon>
        <taxon>Leptospiraceae</taxon>
        <taxon>Leptospira</taxon>
    </lineage>
</organism>
<evidence type="ECO:0000256" key="1">
    <source>
        <dbReference type="ARBA" id="ARBA00023015"/>
    </source>
</evidence>
<proteinExistence type="predicted"/>
<dbReference type="AlphaFoldDB" id="A0A4R9K1T3"/>
<accession>A0A4R9K1T3</accession>
<dbReference type="InterPro" id="IPR013324">
    <property type="entry name" value="RNA_pol_sigma_r3/r4-like"/>
</dbReference>
<evidence type="ECO:0000259" key="4">
    <source>
        <dbReference type="Pfam" id="PF08281"/>
    </source>
</evidence>
<evidence type="ECO:0000256" key="2">
    <source>
        <dbReference type="ARBA" id="ARBA00023082"/>
    </source>
</evidence>
<protein>
    <submittedName>
        <fullName evidence="5">Sigma-70 family RNA polymerase sigma factor</fullName>
    </submittedName>
</protein>